<comment type="caution">
    <text evidence="1">The sequence shown here is derived from an EMBL/GenBank/DDBJ whole genome shotgun (WGS) entry which is preliminary data.</text>
</comment>
<name>A0A835JIS6_9ROSI</name>
<dbReference type="Proteomes" id="UP000657918">
    <property type="component" value="Unassembled WGS sequence"/>
</dbReference>
<evidence type="ECO:0000313" key="2">
    <source>
        <dbReference type="Proteomes" id="UP000657918"/>
    </source>
</evidence>
<organism evidence="1 2">
    <name type="scientific">Salix dunnii</name>
    <dbReference type="NCBI Taxonomy" id="1413687"/>
    <lineage>
        <taxon>Eukaryota</taxon>
        <taxon>Viridiplantae</taxon>
        <taxon>Streptophyta</taxon>
        <taxon>Embryophyta</taxon>
        <taxon>Tracheophyta</taxon>
        <taxon>Spermatophyta</taxon>
        <taxon>Magnoliopsida</taxon>
        <taxon>eudicotyledons</taxon>
        <taxon>Gunneridae</taxon>
        <taxon>Pentapetalae</taxon>
        <taxon>rosids</taxon>
        <taxon>fabids</taxon>
        <taxon>Malpighiales</taxon>
        <taxon>Salicaceae</taxon>
        <taxon>Saliceae</taxon>
        <taxon>Salix</taxon>
    </lineage>
</organism>
<protein>
    <submittedName>
        <fullName evidence="1">Uncharacterized protein</fullName>
    </submittedName>
</protein>
<sequence>MHILPCSKSGCLFNYFSHLSIRNSLRQGFPVINLATIHTLLLWRDAAIARLMLANVVSFRSISFIGESSPGCSENASSHVSGYVMVALSKVLSLPMSWEEIASKASLRSDSPLSKDSRHVSRESLTTADEEGSLFSFVATATASSKIWWRACIPILRTEMGSVVPVRKGEIAAIHSAGATAGLVASGLLALRGTQMASAKKERRGEEIRRRRMNLLNSIIFSCKRVEMERQNEGNGELRHRRFPAWFCPGIDSIFKGMEFIDSGCKGSSAWPRQNAREENGSRKMRREKGIEVMILGFGWSGHNASQLQLGDAACNSTSLSISSEKTAVRDMLSLSNALRPEQGPDEKIEDVPSDSKVVDDCLRLARALEANMES</sequence>
<evidence type="ECO:0000313" key="1">
    <source>
        <dbReference type="EMBL" id="KAF9669249.1"/>
    </source>
</evidence>
<dbReference type="EMBL" id="JADGMS010000014">
    <property type="protein sequence ID" value="KAF9669249.1"/>
    <property type="molecule type" value="Genomic_DNA"/>
</dbReference>
<accession>A0A835JIS6</accession>
<proteinExistence type="predicted"/>
<keyword evidence="2" id="KW-1185">Reference proteome</keyword>
<dbReference type="AlphaFoldDB" id="A0A835JIS6"/>
<gene>
    <name evidence="1" type="ORF">SADUNF_Sadunf14G0088200</name>
</gene>
<reference evidence="1 2" key="1">
    <citation type="submission" date="2020-10" db="EMBL/GenBank/DDBJ databases">
        <title>Plant Genome Project.</title>
        <authorList>
            <person name="Zhang R.-G."/>
        </authorList>
    </citation>
    <scope>NUCLEOTIDE SEQUENCE [LARGE SCALE GENOMIC DNA]</scope>
    <source>
        <strain evidence="1">FAFU-HL-1</strain>
        <tissue evidence="1">Leaf</tissue>
    </source>
</reference>